<keyword evidence="14" id="KW-1267">Proteomics identification</keyword>
<dbReference type="Bgee" id="FBgn0051872">
    <property type="expression patterns" value="Expressed in male accessory gland main cell (Drosophila) in male reproductive gland and 37 other cell types or tissues"/>
</dbReference>
<dbReference type="FunFam" id="3.40.50.1820:FF:000057">
    <property type="entry name" value="Lipase"/>
    <property type="match status" value="1"/>
</dbReference>
<feature type="chain" id="PRO_5015100422" evidence="8">
    <location>
        <begin position="24"/>
        <end position="1073"/>
    </location>
</feature>
<dbReference type="Proteomes" id="UP000000803">
    <property type="component" value="Chromosome 2L"/>
</dbReference>
<feature type="domain" description="Partial AB-hydrolase lipase" evidence="9">
    <location>
        <begin position="717"/>
        <end position="767"/>
    </location>
</feature>
<reference evidence="10 13" key="7">
    <citation type="journal article" date="2005" name="PLoS Comput. Biol.">
        <title>Combined evidence annotation of transposable elements in genome sequences.</title>
        <authorList>
            <person name="Quesneville H."/>
            <person name="Bergman C.M."/>
            <person name="Andrieu O."/>
            <person name="Autard D."/>
            <person name="Nouaud D."/>
            <person name="Ashburner M."/>
            <person name="Anxolabehere D."/>
        </authorList>
    </citation>
    <scope>NUCLEOTIDE SEQUENCE [LARGE SCALE GENOMIC DNA]</scope>
    <source>
        <strain evidence="13">Berkeley</strain>
    </source>
</reference>
<reference evidence="10 13" key="10">
    <citation type="journal article" date="2007" name="Science">
        <title>Sequence finishing and mapping of Drosophila melanogaster heterochromatin.</title>
        <authorList>
            <person name="Hoskins R.A."/>
            <person name="Carlson J.W."/>
            <person name="Kennedy C."/>
            <person name="Acevedo D."/>
            <person name="Evans-Holm M."/>
            <person name="Frise E."/>
            <person name="Wan K.H."/>
            <person name="Park S."/>
            <person name="Mendez-Lago M."/>
            <person name="Rossi F."/>
            <person name="Villasante A."/>
            <person name="Dimitri P."/>
            <person name="Karpen G.H."/>
            <person name="Celniker S.E."/>
        </authorList>
    </citation>
    <scope>NUCLEOTIDE SEQUENCE [LARGE SCALE GENOMIC DNA]</scope>
    <source>
        <strain evidence="13">Berkeley</strain>
    </source>
</reference>
<dbReference type="SUPFAM" id="SSF53474">
    <property type="entry name" value="alpha/beta-Hydrolases"/>
    <property type="match status" value="1"/>
</dbReference>
<dbReference type="FlyBase" id="FBgn0051872">
    <property type="gene designation" value="CG31872"/>
</dbReference>
<reference evidence="13" key="2">
    <citation type="journal article" date="2002" name="Genome Biol.">
        <title>Finishing a whole-genome shotgun: release 3 of the Drosophila melanogaster euchromatic genome sequence.</title>
        <authorList>
            <person name="Celniker S.E."/>
            <person name="Wheeler D.A."/>
            <person name="Kronmiller B."/>
            <person name="Carlson J.W."/>
            <person name="Halpern A."/>
            <person name="Patel S."/>
            <person name="Adams M."/>
            <person name="Champe M."/>
            <person name="Dugan S.P."/>
            <person name="Frise E."/>
            <person name="Hodgson A."/>
            <person name="George R.A."/>
            <person name="Hoskins R.A."/>
            <person name="Laverty T."/>
            <person name="Muzny D.M."/>
            <person name="Nelson C.R."/>
            <person name="Pacleb J.M."/>
            <person name="Park S."/>
            <person name="Pfeiffer B.D."/>
            <person name="Richards S."/>
            <person name="Sodergren E.J."/>
            <person name="Svirskas R."/>
            <person name="Tabor P.E."/>
            <person name="Wan K."/>
            <person name="Stapleton M."/>
            <person name="Sutton G.G."/>
            <person name="Venter C."/>
            <person name="Weinstock G."/>
            <person name="Scherer S.E."/>
            <person name="Myers E.W."/>
            <person name="Gibbs R.A."/>
            <person name="Rubin G.M."/>
        </authorList>
    </citation>
    <scope>NUCLEOTIDE SEQUENCE [LARGE SCALE GENOMIC DNA]</scope>
    <source>
        <strain evidence="13">Berkeley</strain>
    </source>
</reference>
<reference evidence="10 13" key="1">
    <citation type="journal article" date="2000" name="Science">
        <title>The genome sequence of Drosophila melanogaster.</title>
        <authorList>
            <person name="Adams M.D."/>
            <person name="Celniker S.E."/>
            <person name="Holt R.A."/>
            <person name="Evans C.A."/>
            <person name="Gocayne J.D."/>
            <person name="Amanatides P.G."/>
            <person name="Scherer S.E."/>
            <person name="Li P.W."/>
            <person name="Hoskins R.A."/>
            <person name="Galle R.F."/>
            <person name="George R.A."/>
            <person name="Lewis S.E."/>
            <person name="Richards S."/>
            <person name="Ashburner M."/>
            <person name="Henderson S.N."/>
            <person name="Sutton G.G."/>
            <person name="Wortman J.R."/>
            <person name="Yandell M.D."/>
            <person name="Zhang Q."/>
            <person name="Chen L.X."/>
            <person name="Brandon R.C."/>
            <person name="Rogers Y.H."/>
            <person name="Blazej R.G."/>
            <person name="Champe M."/>
            <person name="Pfeiffer B.D."/>
            <person name="Wan K.H."/>
            <person name="Doyle C."/>
            <person name="Baxter E.G."/>
            <person name="Helt G."/>
            <person name="Nelson C.R."/>
            <person name="Gabor G.L."/>
            <person name="Abril J.F."/>
            <person name="Agbayani A."/>
            <person name="An H.J."/>
            <person name="Andrews-Pfannkoch C."/>
            <person name="Baldwin D."/>
            <person name="Ballew R.M."/>
            <person name="Basu A."/>
            <person name="Baxendale J."/>
            <person name="Bayraktaroglu L."/>
            <person name="Beasley E.M."/>
            <person name="Beeson K.Y."/>
            <person name="Benos P.V."/>
            <person name="Berman B.P."/>
            <person name="Bhandari D."/>
            <person name="Bolshakov S."/>
            <person name="Borkova D."/>
            <person name="Botchan M.R."/>
            <person name="Bouck J."/>
            <person name="Brokstein P."/>
            <person name="Brottier P."/>
            <person name="Burtis K.C."/>
            <person name="Busam D.A."/>
            <person name="Butler H."/>
            <person name="Cadieu E."/>
            <person name="Center A."/>
            <person name="Chandra I."/>
            <person name="Cherry J.M."/>
            <person name="Cawley S."/>
            <person name="Dahlke C."/>
            <person name="Davenport L.B."/>
            <person name="Davies P."/>
            <person name="de Pablos B."/>
            <person name="Delcher A."/>
            <person name="Deng Z."/>
            <person name="Mays A.D."/>
            <person name="Dew I."/>
            <person name="Dietz S.M."/>
            <person name="Dodson K."/>
            <person name="Doup L.E."/>
            <person name="Downes M."/>
            <person name="Dugan-Rocha S."/>
            <person name="Dunkov B.C."/>
            <person name="Dunn P."/>
            <person name="Durbin K.J."/>
            <person name="Evangelista C.C."/>
            <person name="Ferraz C."/>
            <person name="Ferriera S."/>
            <person name="Fleischmann W."/>
            <person name="Fosler C."/>
            <person name="Gabrielian A.E."/>
            <person name="Garg N.S."/>
            <person name="Gelbart W.M."/>
            <person name="Glasser K."/>
            <person name="Glodek A."/>
            <person name="Gong F."/>
            <person name="Gorrell J.H."/>
            <person name="Gu Z."/>
            <person name="Guan P."/>
            <person name="Harris M."/>
            <person name="Harris N.L."/>
            <person name="Harvey D."/>
            <person name="Heiman T.J."/>
            <person name="Hernandez J.R."/>
            <person name="Houck J."/>
            <person name="Hostin D."/>
            <person name="Houston K.A."/>
            <person name="Howland T.J."/>
            <person name="Wei M.H."/>
            <person name="Ibegwam C."/>
            <person name="Jalali M."/>
            <person name="Kalush F."/>
            <person name="Karpen G.H."/>
            <person name="Ke Z."/>
            <person name="Kennison J.A."/>
            <person name="Ketchum K.A."/>
            <person name="Kimmel B.E."/>
            <person name="Kodira C.D."/>
            <person name="Kraft C."/>
            <person name="Kravitz S."/>
            <person name="Kulp D."/>
            <person name="Lai Z."/>
            <person name="Lasko P."/>
            <person name="Lei Y."/>
            <person name="Levitsky A.A."/>
            <person name="Li J."/>
            <person name="Li Z."/>
            <person name="Liang Y."/>
            <person name="Lin X."/>
            <person name="Liu X."/>
            <person name="Mattei B."/>
            <person name="McIntosh T.C."/>
            <person name="McLeod M.P."/>
            <person name="McPherson D."/>
            <person name="Merkulov G."/>
            <person name="Milshina N.V."/>
            <person name="Mobarry C."/>
            <person name="Morris J."/>
            <person name="Moshrefi A."/>
            <person name="Mount S.M."/>
            <person name="Moy M."/>
            <person name="Murphy B."/>
            <person name="Murphy L."/>
            <person name="Muzny D.M."/>
            <person name="Nelson D.L."/>
            <person name="Nelson D.R."/>
            <person name="Nelson K.A."/>
            <person name="Nixon K."/>
            <person name="Nusskern D.R."/>
            <person name="Pacleb J.M."/>
            <person name="Palazzolo M."/>
            <person name="Pittman G.S."/>
            <person name="Pan S."/>
            <person name="Pollard J."/>
            <person name="Puri V."/>
            <person name="Reese M.G."/>
            <person name="Reinert K."/>
            <person name="Remington K."/>
            <person name="Saunders R.D."/>
            <person name="Scheeler F."/>
            <person name="Shen H."/>
            <person name="Shue B.C."/>
            <person name="Siden-Kiamos I."/>
            <person name="Simpson M."/>
            <person name="Skupski M.P."/>
            <person name="Smith T."/>
            <person name="Spier E."/>
            <person name="Spradling A.C."/>
            <person name="Stapleton M."/>
            <person name="Strong R."/>
            <person name="Sun E."/>
            <person name="Svirskas R."/>
            <person name="Tector C."/>
            <person name="Turner R."/>
            <person name="Venter E."/>
            <person name="Wang A.H."/>
            <person name="Wang X."/>
            <person name="Wang Z.Y."/>
            <person name="Wassarman D.A."/>
            <person name="Weinstock G.M."/>
            <person name="Weissenbach J."/>
            <person name="Williams S.M."/>
            <person name="WoodageT"/>
            <person name="Worley K.C."/>
            <person name="Wu D."/>
            <person name="Yang S."/>
            <person name="Yao Q.A."/>
            <person name="Ye J."/>
            <person name="Yeh R.F."/>
            <person name="Zaveri J.S."/>
            <person name="Zhan M."/>
            <person name="Zhang G."/>
            <person name="Zhao Q."/>
            <person name="Zheng L."/>
            <person name="Zheng X.H."/>
            <person name="Zhong F.N."/>
            <person name="Zhong W."/>
            <person name="Zhou X."/>
            <person name="Zhu S."/>
            <person name="Zhu X."/>
            <person name="Smith H.O."/>
            <person name="Gibbs R.A."/>
            <person name="Myers E.W."/>
            <person name="Rubin G.M."/>
            <person name="Venter J.C."/>
        </authorList>
    </citation>
    <scope>NUCLEOTIDE SEQUENCE [LARGE SCALE GENOMIC DNA]</scope>
    <source>
        <strain evidence="13">Berkeley</strain>
    </source>
</reference>
<reference evidence="10" key="12">
    <citation type="journal article" date="2015" name="G3 (Bethesda)">
        <title>Gene Model Annotations for Drosophila melanogaster: The Rule-Benders.</title>
        <authorList>
            <consortium name="FlyBase Consortium"/>
            <person name="Crosby M.A."/>
            <person name="Gramates L.S."/>
            <person name="Dos Santos G."/>
            <person name="Matthews B.B."/>
            <person name="St Pierre S.E."/>
            <person name="Zhou P."/>
            <person name="Schroeder A.J."/>
            <person name="Falls K."/>
            <person name="Emmert D.B."/>
            <person name="Russo S.M."/>
            <person name="Gelbart W.M."/>
            <person name="null"/>
        </authorList>
    </citation>
    <scope>NUCLEOTIDE SEQUENCE</scope>
</reference>
<keyword evidence="6" id="KW-0325">Glycoprotein</keyword>
<keyword evidence="5" id="KW-0443">Lipid metabolism</keyword>
<feature type="compositionally biased region" description="Basic and acidic residues" evidence="7">
    <location>
        <begin position="670"/>
        <end position="679"/>
    </location>
</feature>
<dbReference type="GO" id="GO:0005615">
    <property type="term" value="C:extracellular space"/>
    <property type="evidence" value="ECO:0000314"/>
    <property type="project" value="FlyBase"/>
</dbReference>
<feature type="region of interest" description="Disordered" evidence="7">
    <location>
        <begin position="637"/>
        <end position="696"/>
    </location>
</feature>
<evidence type="ECO:0007829" key="14">
    <source>
        <dbReference type="PeptideAtlas" id="Q9VKT1"/>
    </source>
</evidence>
<organism evidence="10 13">
    <name type="scientific">Drosophila melanogaster</name>
    <name type="common">Fruit fly</name>
    <dbReference type="NCBI Taxonomy" id="7227"/>
    <lineage>
        <taxon>Eukaryota</taxon>
        <taxon>Metazoa</taxon>
        <taxon>Ecdysozoa</taxon>
        <taxon>Arthropoda</taxon>
        <taxon>Hexapoda</taxon>
        <taxon>Insecta</taxon>
        <taxon>Pterygota</taxon>
        <taxon>Neoptera</taxon>
        <taxon>Endopterygota</taxon>
        <taxon>Diptera</taxon>
        <taxon>Brachycera</taxon>
        <taxon>Muscomorpha</taxon>
        <taxon>Ephydroidea</taxon>
        <taxon>Drosophilidae</taxon>
        <taxon>Drosophila</taxon>
        <taxon>Sophophora</taxon>
    </lineage>
</organism>
<reference evidence="10" key="8">
    <citation type="submission" date="2006-08" db="EMBL/GenBank/DDBJ databases">
        <authorList>
            <person name="Celniker S."/>
            <person name="Carlson J."/>
            <person name="Wan K."/>
            <person name="Frise E."/>
            <person name="Hoskins R."/>
            <person name="Park S."/>
            <person name="Svirskas R."/>
            <person name="Rubin G."/>
        </authorList>
    </citation>
    <scope>NUCLEOTIDE SEQUENCE</scope>
</reference>
<name>Q9VKT1_DROME</name>
<feature type="compositionally biased region" description="Polar residues" evidence="7">
    <location>
        <begin position="403"/>
        <end position="421"/>
    </location>
</feature>
<reference evidence="10 13" key="9">
    <citation type="journal article" date="2007" name="Science">
        <title>The Release 5.1 annotation of Drosophila melanogaster heterochromatin.</title>
        <authorList>
            <person name="Smith C.D."/>
            <person name="Shu S."/>
            <person name="Mungall C.J."/>
            <person name="Karpen G.H."/>
        </authorList>
    </citation>
    <scope>NUCLEOTIDE SEQUENCE [LARGE SCALE GENOMIC DNA]</scope>
    <source>
        <strain evidence="13">Berkeley</strain>
    </source>
</reference>
<dbReference type="RefSeq" id="NP_723603.1">
    <property type="nucleotide sequence ID" value="NM_164937.3"/>
</dbReference>
<evidence type="ECO:0000313" key="11">
    <source>
        <dbReference type="EMBL" id="AAM50633.1"/>
    </source>
</evidence>
<dbReference type="GO" id="GO:0004806">
    <property type="term" value="F:triacylglycerol lipase activity"/>
    <property type="evidence" value="ECO:0000250"/>
    <property type="project" value="FlyBase"/>
</dbReference>
<feature type="compositionally biased region" description="Polar residues" evidence="7">
    <location>
        <begin position="477"/>
        <end position="488"/>
    </location>
</feature>
<dbReference type="EMBL" id="AE014134">
    <property type="protein sequence ID" value="AHN54320.1"/>
    <property type="molecule type" value="Genomic_DNA"/>
</dbReference>
<dbReference type="AGR" id="FB:FBgn0051872"/>
<feature type="compositionally biased region" description="Low complexity" evidence="7">
    <location>
        <begin position="637"/>
        <end position="669"/>
    </location>
</feature>
<evidence type="ECO:0000313" key="13">
    <source>
        <dbReference type="Proteomes" id="UP000000803"/>
    </source>
</evidence>
<dbReference type="Pfam" id="PF04083">
    <property type="entry name" value="Abhydro_lipase"/>
    <property type="match status" value="1"/>
</dbReference>
<dbReference type="HOGENOM" id="CLU_287338_0_0_1"/>
<evidence type="ECO:0000313" key="12">
    <source>
        <dbReference type="FlyBase" id="FBgn0051872"/>
    </source>
</evidence>
<dbReference type="STRING" id="7227.FBpp0311701"/>
<dbReference type="eggNOG" id="KOG2624">
    <property type="taxonomic scope" value="Eukaryota"/>
</dbReference>
<evidence type="ECO:0000256" key="6">
    <source>
        <dbReference type="ARBA" id="ARBA00023180"/>
    </source>
</evidence>
<dbReference type="InterPro" id="IPR029058">
    <property type="entry name" value="AB_hydrolase_fold"/>
</dbReference>
<dbReference type="BioGRID-ORCS" id="34458">
    <property type="hits" value="0 hits in 3 CRISPR screens"/>
</dbReference>
<evidence type="ECO:0000256" key="7">
    <source>
        <dbReference type="SAM" id="MobiDB-lite"/>
    </source>
</evidence>
<dbReference type="GO" id="GO:0016042">
    <property type="term" value="P:lipid catabolic process"/>
    <property type="evidence" value="ECO:0007669"/>
    <property type="project" value="UniProtKB-KW"/>
</dbReference>
<accession>Q9VKT1</accession>
<feature type="compositionally biased region" description="Polar residues" evidence="7">
    <location>
        <begin position="240"/>
        <end position="252"/>
    </location>
</feature>
<dbReference type="VEuPathDB" id="VectorBase:FBgn0051872"/>
<dbReference type="DNASU" id="34458"/>
<feature type="region of interest" description="Disordered" evidence="7">
    <location>
        <begin position="403"/>
        <end position="608"/>
    </location>
</feature>
<keyword evidence="4" id="KW-0442">Lipid degradation</keyword>
<dbReference type="InterPro" id="IPR006693">
    <property type="entry name" value="AB_hydrolase_lipase"/>
</dbReference>
<evidence type="ECO:0000256" key="8">
    <source>
        <dbReference type="SAM" id="SignalP"/>
    </source>
</evidence>
<keyword evidence="2 8" id="KW-0732">Signal</keyword>
<reference evidence="13" key="4">
    <citation type="journal article" date="2002" name="Genome Biol.">
        <title>The transposable elements of the Drosophila melanogaster euchromatin: a genomics perspective.</title>
        <authorList>
            <person name="Kaminker J.S."/>
            <person name="Bergman C.M."/>
            <person name="Kronmiller B."/>
            <person name="Carlson J."/>
            <person name="Svirskas R."/>
            <person name="Patel S."/>
            <person name="Frise E."/>
            <person name="Wheeler D.A."/>
            <person name="Lewis S.E."/>
            <person name="Rubin G.M."/>
            <person name="Ashburner M."/>
            <person name="Celniker S.E."/>
        </authorList>
    </citation>
    <scope>NUCLEOTIDE SEQUENCE [LARGE SCALE GENOMIC DNA]</scope>
    <source>
        <strain evidence="13">Berkeley</strain>
    </source>
</reference>
<sequence>MQLGFLYAFVALLAIFRVEPSEGIIDINNQLNNIISPPILPAVESILDINGDADSTEDEQKVRLQRESIVKDYGFVFKPQPIVLESNSSYKPSVESEGQAQSFSRGLEEAKLQIQKQSQSQSQAQGLGQSQQQIQYANIARTKVQKQFQSQQLGLAQSQQQTQIQQSLNQDGAKLREKPYPHIQTSSQRNADDPESEEAEAPGGLSGKIALVPPNEEGDQKQDQAQSQIEDEAEVLRQGLAQTESQIQNQRQGLEKEIQGQSQSQDQAQSQDEAINPESANAENRSSQQSGDVAENQDQAESQAQERSQLQLEGQEQSQDQAQSQDQSQALEKGGAPPLSPQQSLVQAEDQAQEDPIDQSLHQAQSEVLNQVKSQTNGQLKAQAQMQAQVLDQALEDAHVQYQSQAQSQGISLSQTTQQSLVEPDDQAKEDPVDQSLHQAQSEIIKQLLSQTNDQDKAQAQAQAQTLDQALEEAHVQYQSQTQAQGTPIFQPPQLQPEDRDQDTALDQSPTQAQLDAQSQSQEQANTKLQRKSQAQSEAHGIILTTLRKAQAQQQSEVQSPQQEPLRSDDQSGDQAGDVAQNTALDQSLHQAQAEVQEQLQSQTQASGTSLTQSQQQSQVQAVEALAQSLTQAHAQIQEQAQSQSQSQEQDQSQSQAPNERQSQLQSQRQDQDQGPKFDDDLDEQPAPRSCSQCQKASYPQYITEVDIEIDAKLDTPKMISKYGHQAETHYAFTADGYKLCLHRIPRSGATPVLLVHGLMASSDTWVQFGPSQGLAYILSQSGYDVWMLNTRGNVYSEERLAGRESDKIFWDFSFHEIGQYDLPAAIDLILLQTKMPSIQYIGHSQGSTAFFVMCSERPEYAGKISLMQSLSPSVYMEGTRSPALKFMKVLQGGFTMLLNLLGGHKISLKNRIVDMFRNHICNKLIPSRICAIFEFVVCGFNFNSFNMTLSPILEGHASQGSSAKQIYHFAQLQGNSAFQKYDYGLILNKIRYQSIFPPLYNLSLALGKVALHRGDGDWLGSESDVLRLERDLPNCIENRNIRFEGFSHFDFTISKDVRSLVYDRVIDLCGSN</sequence>
<dbReference type="AlphaFoldDB" id="Q9VKT1"/>
<dbReference type="UCSC" id="CG31872-RA">
    <property type="organism name" value="d. melanogaster"/>
</dbReference>
<comment type="similarity">
    <text evidence="1">Belongs to the AB hydrolase superfamily. Lipase family.</text>
</comment>
<dbReference type="Gene3D" id="3.40.50.1820">
    <property type="entry name" value="alpha/beta hydrolase"/>
    <property type="match status" value="1"/>
</dbReference>
<protein>
    <submittedName>
        <fullName evidence="11">GH11711p</fullName>
    </submittedName>
</protein>
<reference evidence="10" key="15">
    <citation type="submission" date="2022-11" db="EMBL/GenBank/DDBJ databases">
        <authorList>
            <consortium name="FlyBase"/>
        </authorList>
    </citation>
    <scope>NUCLEOTIDE SEQUENCE</scope>
</reference>
<dbReference type="GeneID" id="34458"/>
<dbReference type="OrthoDB" id="9974421at2759"/>
<evidence type="ECO:0000259" key="9">
    <source>
        <dbReference type="Pfam" id="PF04083"/>
    </source>
</evidence>
<reference evidence="10" key="14">
    <citation type="submission" date="2022-11" db="EMBL/GenBank/DDBJ databases">
        <title>Drosophila melanogaster release 4 sequence.</title>
        <authorList>
            <consortium name="Berkeley Drosophila Genome Project"/>
            <person name="Celniker S."/>
            <person name="Carlson J."/>
            <person name="Wan K."/>
            <person name="Pfeiffer B."/>
            <person name="Frise E."/>
            <person name="George R."/>
            <person name="Hoskins R."/>
            <person name="Stapleton M."/>
            <person name="Pacleb J."/>
            <person name="Park S."/>
            <person name="Svirskas R."/>
            <person name="Smith E."/>
            <person name="Yu C."/>
            <person name="Rubin G."/>
        </authorList>
    </citation>
    <scope>NUCLEOTIDE SEQUENCE</scope>
</reference>
<dbReference type="EMBL" id="AE014134">
    <property type="protein sequence ID" value="AAF52979.2"/>
    <property type="molecule type" value="Genomic_DNA"/>
</dbReference>
<feature type="compositionally biased region" description="Polar residues" evidence="7">
    <location>
        <begin position="436"/>
        <end position="450"/>
    </location>
</feature>
<dbReference type="GO" id="GO:0007618">
    <property type="term" value="P:mating"/>
    <property type="evidence" value="ECO:0000270"/>
    <property type="project" value="FlyBase"/>
</dbReference>
<feature type="compositionally biased region" description="Polar residues" evidence="7">
    <location>
        <begin position="505"/>
        <end position="537"/>
    </location>
</feature>
<feature type="compositionally biased region" description="Low complexity" evidence="7">
    <location>
        <begin position="550"/>
        <end position="565"/>
    </location>
</feature>
<dbReference type="InParanoid" id="Q9VKT1"/>
<feature type="compositionally biased region" description="Polar residues" evidence="7">
    <location>
        <begin position="580"/>
        <end position="598"/>
    </location>
</feature>
<dbReference type="KEGG" id="dme:Dmel_CG31872"/>
<dbReference type="FunCoup" id="Q9VKT1">
    <property type="interactions" value="64"/>
</dbReference>
<dbReference type="PaxDb" id="7227-FBpp0079688"/>
<feature type="signal peptide" evidence="8">
    <location>
        <begin position="1"/>
        <end position="23"/>
    </location>
</feature>
<evidence type="ECO:0000256" key="5">
    <source>
        <dbReference type="ARBA" id="ARBA00023098"/>
    </source>
</evidence>
<reference evidence="10" key="11">
    <citation type="journal article" date="2015" name="G3 (Bethesda)">
        <title>Gene Model Annotations for Drosophila melanogaster: Impact of High-Throughput Data.</title>
        <authorList>
            <consortium name="FlyBase Consortium"/>
            <person name="Matthews B.B."/>
            <person name="Dos Santos G."/>
            <person name="Crosby M.A."/>
            <person name="Emmert D.B."/>
            <person name="St Pierre S.E."/>
            <person name="Gramates L.S."/>
            <person name="Zhou P."/>
            <person name="Schroeder A.J."/>
            <person name="Falls K."/>
            <person name="Strelets V."/>
            <person name="Russo S.M."/>
            <person name="Gelbart W.M."/>
            <person name="null"/>
        </authorList>
    </citation>
    <scope>NUCLEOTIDE SEQUENCE</scope>
</reference>
<dbReference type="GO" id="GO:0016298">
    <property type="term" value="F:lipase activity"/>
    <property type="evidence" value="ECO:0000318"/>
    <property type="project" value="GO_Central"/>
</dbReference>
<dbReference type="GO" id="GO:0006629">
    <property type="term" value="P:lipid metabolic process"/>
    <property type="evidence" value="ECO:0000318"/>
    <property type="project" value="GO_Central"/>
</dbReference>
<reference evidence="10" key="13">
    <citation type="journal article" date="2015" name="Genome Res.">
        <title>The Release 6 reference sequence of the Drosophila melanogaster genome.</title>
        <authorList>
            <person name="Hoskins R.A."/>
            <person name="Carlson J.W."/>
            <person name="Wan K.H."/>
            <person name="Park S."/>
            <person name="Mendez I."/>
            <person name="Galle S.E."/>
            <person name="Booth B.W."/>
            <person name="Pfeiffer B.D."/>
            <person name="George R.A."/>
            <person name="Svirskas R."/>
            <person name="Krzywinski M."/>
            <person name="Schein J."/>
            <person name="Accardo M.C."/>
            <person name="Damia E."/>
            <person name="Messina G."/>
            <person name="Mendez-Lago M."/>
            <person name="de Pablos B."/>
            <person name="Demakova O.V."/>
            <person name="Andreyeva E.N."/>
            <person name="Boldyreva L.V."/>
            <person name="Marra M."/>
            <person name="Carvalho A.B."/>
            <person name="Dimitri P."/>
            <person name="Villasante A."/>
            <person name="Zhimulev I.F."/>
            <person name="Rubin G.M."/>
            <person name="Karpen G.H."/>
            <person name="Celniker S.E."/>
        </authorList>
    </citation>
    <scope>NUCLEOTIDE SEQUENCE</scope>
</reference>
<dbReference type="GO" id="GO:0007320">
    <property type="term" value="P:insemination"/>
    <property type="evidence" value="ECO:0007007"/>
    <property type="project" value="FlyBase"/>
</dbReference>
<feature type="compositionally biased region" description="Low complexity" evidence="7">
    <location>
        <begin position="259"/>
        <end position="271"/>
    </location>
</feature>
<dbReference type="GlyGen" id="Q9VKT1">
    <property type="glycosylation" value="1 site, 1 O-linked glycan (1 site)"/>
</dbReference>
<feature type="compositionally biased region" description="Low complexity" evidence="7">
    <location>
        <begin position="599"/>
        <end position="608"/>
    </location>
</feature>
<keyword evidence="3 10" id="KW-0378">Hydrolase</keyword>
<reference evidence="11" key="6">
    <citation type="submission" date="2002-06" db="EMBL/GenBank/DDBJ databases">
        <authorList>
            <person name="Stapleton M."/>
            <person name="Brokstein P."/>
            <person name="Hong L."/>
            <person name="Agbayani A."/>
            <person name="Carlson J."/>
            <person name="Champe M."/>
            <person name="Chavez C."/>
            <person name="Dorsett V."/>
            <person name="Dresnek D."/>
            <person name="Farfan D."/>
            <person name="Frise E."/>
            <person name="George R."/>
            <person name="Gonzalez M."/>
            <person name="Guarin H."/>
            <person name="Kronmiller B."/>
            <person name="Li P."/>
            <person name="Liao G."/>
            <person name="Miranda A."/>
            <person name="Mungall C.J."/>
            <person name="Nunoo J."/>
            <person name="Pacleb J."/>
            <person name="Paragas V."/>
            <person name="Park S."/>
            <person name="Patel S."/>
            <person name="Phouanenavong S."/>
            <person name="Wan K."/>
            <person name="Yu C."/>
            <person name="Lewis S.E."/>
            <person name="Rubin G.M."/>
            <person name="Celniker S."/>
        </authorList>
    </citation>
    <scope>NUCLEOTIDE SEQUENCE</scope>
    <source>
        <strain evidence="11">Berkeley</strain>
    </source>
</reference>
<feature type="compositionally biased region" description="Low complexity" evidence="7">
    <location>
        <begin position="458"/>
        <end position="469"/>
    </location>
</feature>
<feature type="compositionally biased region" description="Low complexity" evidence="7">
    <location>
        <begin position="305"/>
        <end position="332"/>
    </location>
</feature>
<dbReference type="RefSeq" id="NP_001285806.1">
    <property type="nucleotide sequence ID" value="NM_001298877.1"/>
</dbReference>
<feature type="region of interest" description="Disordered" evidence="7">
    <location>
        <begin position="176"/>
        <end position="365"/>
    </location>
</feature>
<reference evidence="13" key="3">
    <citation type="journal article" date="2002" name="Genome Biol.">
        <title>Annotation of the Drosophila melanogaster euchromatic genome: a systematic review.</title>
        <authorList>
            <person name="Misra S."/>
            <person name="Crosby M.A."/>
            <person name="Mungall C.J."/>
            <person name="Matthews B.B."/>
            <person name="Campbell K.S."/>
            <person name="Hradecky P."/>
            <person name="Huang Y."/>
            <person name="Kaminker J.S."/>
            <person name="Millburn G.H."/>
            <person name="Prochnik S.E."/>
            <person name="Smith C.D."/>
            <person name="Tupy J.L."/>
            <person name="Whitfied E.J."/>
            <person name="Bayraktaroglu L."/>
            <person name="Berman B.P."/>
            <person name="Bettencourt B.R."/>
            <person name="Celniker S.E."/>
            <person name="de Grey A.D."/>
            <person name="Drysdale R.A."/>
            <person name="Harris N.L."/>
            <person name="Richter J."/>
            <person name="Russo S."/>
            <person name="Schroeder A.J."/>
            <person name="Shu S.Q."/>
            <person name="Stapleton M."/>
            <person name="Yamada C."/>
            <person name="Ashburner M."/>
            <person name="Gelbart W.M."/>
            <person name="Rubin G.M."/>
            <person name="Lewis S.E."/>
        </authorList>
    </citation>
    <scope>GENOME REANNOTATION</scope>
    <source>
        <strain evidence="13">Berkeley</strain>
    </source>
</reference>
<dbReference type="PANTHER" id="PTHR11005">
    <property type="entry name" value="LYSOSOMAL ACID LIPASE-RELATED"/>
    <property type="match status" value="1"/>
</dbReference>
<evidence type="ECO:0000256" key="3">
    <source>
        <dbReference type="ARBA" id="ARBA00022801"/>
    </source>
</evidence>
<reference evidence="10 13" key="5">
    <citation type="journal article" date="2002" name="Genome Biol.">
        <title>Heterochromatic sequences in a Drosophila whole-genome shotgun assembly.</title>
        <authorList>
            <person name="Hoskins R.A."/>
            <person name="Smith C.D."/>
            <person name="Carlson J.W."/>
            <person name="Carvalho A.B."/>
            <person name="Halpern A."/>
            <person name="Kaminker J.S."/>
            <person name="Kennedy C."/>
            <person name="Mungall C.J."/>
            <person name="Sullivan B.A."/>
            <person name="Sutton G.G."/>
            <person name="Yasuhara J.C."/>
            <person name="Wakimoto B.T."/>
            <person name="Myers E.W."/>
            <person name="Celniker S.E."/>
            <person name="Rubin G.M."/>
            <person name="Karpen G.H."/>
        </authorList>
    </citation>
    <scope>NUCLEOTIDE SEQUENCE [LARGE SCALE GENOMIC DNA]</scope>
    <source>
        <strain evidence="13">Berkeley</strain>
    </source>
</reference>
<feature type="compositionally biased region" description="Polar residues" evidence="7">
    <location>
        <begin position="278"/>
        <end position="303"/>
    </location>
</feature>
<evidence type="ECO:0000256" key="1">
    <source>
        <dbReference type="ARBA" id="ARBA00010701"/>
    </source>
</evidence>
<evidence type="ECO:0000256" key="4">
    <source>
        <dbReference type="ARBA" id="ARBA00022963"/>
    </source>
</evidence>
<dbReference type="OMA" id="HVEYQSQ"/>
<dbReference type="ESTHER" id="drome-CG17101">
    <property type="family name" value="Acidic_Lipase"/>
</dbReference>
<evidence type="ECO:0000313" key="10">
    <source>
        <dbReference type="EMBL" id="AAF52979.2"/>
    </source>
</evidence>
<evidence type="ECO:0000256" key="2">
    <source>
        <dbReference type="ARBA" id="ARBA00022729"/>
    </source>
</evidence>
<dbReference type="GO" id="GO:0017171">
    <property type="term" value="F:serine hydrolase activity"/>
    <property type="evidence" value="ECO:0007005"/>
    <property type="project" value="FlyBase"/>
</dbReference>
<dbReference type="IntAct" id="Q9VKT1">
    <property type="interactions" value="1"/>
</dbReference>
<gene>
    <name evidence="10" type="primary">CG17093</name>
    <name evidence="10" type="synonym">CG17101</name>
    <name evidence="10" type="synonym">Dmel\CG31872</name>
    <name evidence="10 12" type="ORF">CG31872</name>
    <name evidence="10" type="ORF">Dmel_CG31872</name>
</gene>
<dbReference type="EMBL" id="AY118773">
    <property type="protein sequence ID" value="AAM50633.1"/>
    <property type="molecule type" value="mRNA"/>
</dbReference>
<dbReference type="SMR" id="Q9VKT1"/>
<keyword evidence="13" id="KW-1185">Reference proteome</keyword>
<proteinExistence type="evidence at protein level"/>